<dbReference type="SUPFAM" id="SSF57959">
    <property type="entry name" value="Leucine zipper domain"/>
    <property type="match status" value="1"/>
</dbReference>
<organism evidence="2 3">
    <name type="scientific">Rhizoctonia solani</name>
    <dbReference type="NCBI Taxonomy" id="456999"/>
    <lineage>
        <taxon>Eukaryota</taxon>
        <taxon>Fungi</taxon>
        <taxon>Dikarya</taxon>
        <taxon>Basidiomycota</taxon>
        <taxon>Agaricomycotina</taxon>
        <taxon>Agaricomycetes</taxon>
        <taxon>Cantharellales</taxon>
        <taxon>Ceratobasidiaceae</taxon>
        <taxon>Rhizoctonia</taxon>
    </lineage>
</organism>
<sequence length="309" mass="32610">MSSSFTDAASDVPSVPASKRGRKRNDNLPPNRARDVQRAFRARRAAHLQDLESRVEILETENYRLRQMLSLPPSDRQPLGRGPTGRDPGKLMPKVGDVPLHPGPQDHYSDRSTPSPSGSHHGYAPQSWPPSGDHYALTEDPISRTPSSGSNSPYPHAVNYDYTSQRLPSMHSRDSLMMPGSGSPSFNGASTPRDEGLLGFGSNGFASPAPNGVNNHPSAALPPHSHSNANLLVNPVPAGSNRIIPNFLSGSTPNSSYAPRRSVNDLGSSHPSFPPRSASMGGGIGLNGPSYGSGAPGGRLGLSSPSPIN</sequence>
<dbReference type="AlphaFoldDB" id="A0A8H3AAN0"/>
<proteinExistence type="predicted"/>
<gene>
    <name evidence="2" type="ORF">RDB_LOCUS17222</name>
</gene>
<evidence type="ECO:0000313" key="3">
    <source>
        <dbReference type="Proteomes" id="UP000663888"/>
    </source>
</evidence>
<comment type="caution">
    <text evidence="2">The sequence shown here is derived from an EMBL/GenBank/DDBJ whole genome shotgun (WGS) entry which is preliminary data.</text>
</comment>
<feature type="region of interest" description="Disordered" evidence="1">
    <location>
        <begin position="68"/>
        <end position="203"/>
    </location>
</feature>
<reference evidence="2" key="1">
    <citation type="submission" date="2021-01" db="EMBL/GenBank/DDBJ databases">
        <authorList>
            <person name="Kaushik A."/>
        </authorList>
    </citation>
    <scope>NUCLEOTIDE SEQUENCE</scope>
    <source>
        <strain evidence="2">AG4-R118</strain>
    </source>
</reference>
<feature type="region of interest" description="Disordered" evidence="1">
    <location>
        <begin position="251"/>
        <end position="309"/>
    </location>
</feature>
<feature type="compositionally biased region" description="Polar residues" evidence="1">
    <location>
        <begin position="144"/>
        <end position="153"/>
    </location>
</feature>
<feature type="region of interest" description="Disordered" evidence="1">
    <location>
        <begin position="1"/>
        <end position="41"/>
    </location>
</feature>
<dbReference type="Gene3D" id="1.20.5.170">
    <property type="match status" value="1"/>
</dbReference>
<dbReference type="GO" id="GO:0003700">
    <property type="term" value="F:DNA-binding transcription factor activity"/>
    <property type="evidence" value="ECO:0007669"/>
    <property type="project" value="InterPro"/>
</dbReference>
<accession>A0A8H3AAN0</accession>
<dbReference type="Proteomes" id="UP000663888">
    <property type="component" value="Unassembled WGS sequence"/>
</dbReference>
<dbReference type="InterPro" id="IPR046347">
    <property type="entry name" value="bZIP_sf"/>
</dbReference>
<evidence type="ECO:0008006" key="4">
    <source>
        <dbReference type="Google" id="ProtNLM"/>
    </source>
</evidence>
<evidence type="ECO:0000256" key="1">
    <source>
        <dbReference type="SAM" id="MobiDB-lite"/>
    </source>
</evidence>
<name>A0A8H3AAN0_9AGAM</name>
<protein>
    <recommendedName>
        <fullName evidence="4">BZIP domain-containing protein</fullName>
    </recommendedName>
</protein>
<dbReference type="EMBL" id="CAJMWX010000409">
    <property type="protein sequence ID" value="CAE6416191.1"/>
    <property type="molecule type" value="Genomic_DNA"/>
</dbReference>
<evidence type="ECO:0000313" key="2">
    <source>
        <dbReference type="EMBL" id="CAE6416191.1"/>
    </source>
</evidence>